<dbReference type="AlphaFoldDB" id="A0A6C0F2N4"/>
<dbReference type="EMBL" id="MN739013">
    <property type="protein sequence ID" value="QHT35131.1"/>
    <property type="molecule type" value="Genomic_DNA"/>
</dbReference>
<accession>A0A6C0F2N4</accession>
<proteinExistence type="predicted"/>
<sequence length="555" mass="64384">MATQKDKDVVVETINILVSTNIPDQANVSLTSKVIVSSSINAKLYNEYPYITDTIRIRGGFLINKPYNDILDYFFIKDTFVRYTKEMMKTKDENEEEQDNADEESDKRVKYIEWNIKTMLRMIFNTFPINGNVTSSLEKDYIDKLYNINKYSYLSISSKKYTIAKVVWIDDIYNHYVTKQLVKDYKNFTAWKTNELRSIENRKTDYKSGKTRIINWFSDVKHRAIVENNIDGLFKNIQSDGNVPPVGNADKQNRAAVQILLAHLSILNIKLFKADVNTERSKFIQQDSNNKTIPQDRLDAIDGIIQKNDTYNADTPEFIVELKRTLDIVVKGNIVPIHSIIQDFIKDLSDNNTQLITVEGEKNALSPLPAFFGNPKYKNENYKNLTDAIMKDLKIVKSMINLDKQYLFNINNPLNETFDKAIFTTYMVINLVNRIQQTDLMPNIKNDKAGIIFDNNNVKTPKFEVYFYIDLIDGYVTDDSQSELDLCGFRDELLLIKFNQIMNDEIYALQHDPLIKVVDINKDKDKGKEKEKGTKGGTKKNRVIRNKTQRISKLW</sequence>
<name>A0A6C0F2N4_9ZZZZ</name>
<feature type="coiled-coil region" evidence="1">
    <location>
        <begin position="80"/>
        <end position="107"/>
    </location>
</feature>
<evidence type="ECO:0000313" key="2">
    <source>
        <dbReference type="EMBL" id="QHT35131.1"/>
    </source>
</evidence>
<keyword evidence="1" id="KW-0175">Coiled coil</keyword>
<organism evidence="2">
    <name type="scientific">viral metagenome</name>
    <dbReference type="NCBI Taxonomy" id="1070528"/>
    <lineage>
        <taxon>unclassified sequences</taxon>
        <taxon>metagenomes</taxon>
        <taxon>organismal metagenomes</taxon>
    </lineage>
</organism>
<evidence type="ECO:0000256" key="1">
    <source>
        <dbReference type="SAM" id="Coils"/>
    </source>
</evidence>
<protein>
    <submittedName>
        <fullName evidence="2">Uncharacterized protein</fullName>
    </submittedName>
</protein>
<reference evidence="2" key="1">
    <citation type="journal article" date="2020" name="Nature">
        <title>Giant virus diversity and host interactions through global metagenomics.</title>
        <authorList>
            <person name="Schulz F."/>
            <person name="Roux S."/>
            <person name="Paez-Espino D."/>
            <person name="Jungbluth S."/>
            <person name="Walsh D.A."/>
            <person name="Denef V.J."/>
            <person name="McMahon K.D."/>
            <person name="Konstantinidis K.T."/>
            <person name="Eloe-Fadrosh E.A."/>
            <person name="Kyrpides N.C."/>
            <person name="Woyke T."/>
        </authorList>
    </citation>
    <scope>NUCLEOTIDE SEQUENCE</scope>
    <source>
        <strain evidence="2">GVMAG-M-3300009180-1</strain>
    </source>
</reference>